<comment type="caution">
    <text evidence="1">The sequence shown here is derived from an EMBL/GenBank/DDBJ whole genome shotgun (WGS) entry which is preliminary data.</text>
</comment>
<keyword evidence="2" id="KW-1185">Reference proteome</keyword>
<accession>A0A4V2MLQ1</accession>
<sequence>MGRYKQGILGAFSGKVGNVVGSSINGIDYMKGLPRKSTKTPTLPQLMQRSRFGLMADFLRTLGGVVKVGFQSRKKGLTPYNAASSYNLEHAITGTYPNFVVDYPEVVYSRGNLLGLSDQEVAAAVAGELDFSWSNDAPVGGSGGTDKATIVVYNPAKDKYVVAQAAAARSAETSTVELPADFSAHRALGYSGR</sequence>
<name>A0A4V2MLQ1_9SPHI</name>
<organism evidence="1 2">
    <name type="scientific">Pedobacter psychroterrae</name>
    <dbReference type="NCBI Taxonomy" id="2530453"/>
    <lineage>
        <taxon>Bacteria</taxon>
        <taxon>Pseudomonadati</taxon>
        <taxon>Bacteroidota</taxon>
        <taxon>Sphingobacteriia</taxon>
        <taxon>Sphingobacteriales</taxon>
        <taxon>Sphingobacteriaceae</taxon>
        <taxon>Pedobacter</taxon>
    </lineage>
</organism>
<dbReference type="AlphaFoldDB" id="A0A4V2MLQ1"/>
<dbReference type="InterPro" id="IPR046233">
    <property type="entry name" value="DUF6266"/>
</dbReference>
<gene>
    <name evidence="1" type="ORF">EZ437_02895</name>
</gene>
<dbReference type="RefSeq" id="WP_131593069.1">
    <property type="nucleotide sequence ID" value="NZ_SJSL01000001.1"/>
</dbReference>
<evidence type="ECO:0000313" key="1">
    <source>
        <dbReference type="EMBL" id="TCD02947.1"/>
    </source>
</evidence>
<evidence type="ECO:0000313" key="2">
    <source>
        <dbReference type="Proteomes" id="UP000293347"/>
    </source>
</evidence>
<proteinExistence type="predicted"/>
<dbReference type="OrthoDB" id="665435at2"/>
<reference evidence="1 2" key="1">
    <citation type="submission" date="2019-02" db="EMBL/GenBank/DDBJ databases">
        <title>Pedobacter sp. RP-1-14 sp. nov., isolated from Arctic soil.</title>
        <authorList>
            <person name="Dahal R.H."/>
        </authorList>
    </citation>
    <scope>NUCLEOTIDE SEQUENCE [LARGE SCALE GENOMIC DNA]</scope>
    <source>
        <strain evidence="1 2">RP-1-14</strain>
    </source>
</reference>
<protein>
    <submittedName>
        <fullName evidence="1">Uncharacterized protein</fullName>
    </submittedName>
</protein>
<dbReference type="Proteomes" id="UP000293347">
    <property type="component" value="Unassembled WGS sequence"/>
</dbReference>
<dbReference type="Pfam" id="PF19781">
    <property type="entry name" value="DUF6266"/>
    <property type="match status" value="1"/>
</dbReference>
<dbReference type="EMBL" id="SJSL01000001">
    <property type="protein sequence ID" value="TCD02947.1"/>
    <property type="molecule type" value="Genomic_DNA"/>
</dbReference>